<organism evidence="1 2">
    <name type="scientific">Leucobacter chromiiresistens</name>
    <dbReference type="NCBI Taxonomy" id="1079994"/>
    <lineage>
        <taxon>Bacteria</taxon>
        <taxon>Bacillati</taxon>
        <taxon>Actinomycetota</taxon>
        <taxon>Actinomycetes</taxon>
        <taxon>Micrococcales</taxon>
        <taxon>Microbacteriaceae</taxon>
        <taxon>Leucobacter</taxon>
    </lineage>
</organism>
<gene>
    <name evidence="1" type="ORF">NS354_00125</name>
</gene>
<sequence length="246" mass="26132">MTVAPEPAEAPLREALRHVDEFFDGVFAPLDRWVPTLASALRRQSERGALTGGHLAALAKPGAYEVLDTEGRPLYGAGFCASDELVGEGNPLAWWQGPERALLASSTFGPGQAAIDLMRLEWYRVPEATGDRHVAGPFVDYLCSNEVTITSAVPLLVGGDFWGVVCADVLVSSLEEALLPVLDGHAGSTLVNANGRVVLSNDPDFETGDRYPGADPDDGLGALERSEGAVRVLSSQRYPFSLVVSA</sequence>
<evidence type="ECO:0008006" key="3">
    <source>
        <dbReference type="Google" id="ProtNLM"/>
    </source>
</evidence>
<keyword evidence="2" id="KW-1185">Reference proteome</keyword>
<dbReference type="Proteomes" id="UP000070810">
    <property type="component" value="Unassembled WGS sequence"/>
</dbReference>
<comment type="caution">
    <text evidence="1">The sequence shown here is derived from an EMBL/GenBank/DDBJ whole genome shotgun (WGS) entry which is preliminary data.</text>
</comment>
<name>A0A147ESB1_9MICO</name>
<dbReference type="RefSeq" id="WP_058592606.1">
    <property type="nucleotide sequence ID" value="NZ_LDRK01000002.1"/>
</dbReference>
<dbReference type="OrthoDB" id="8687362at2"/>
<evidence type="ECO:0000313" key="2">
    <source>
        <dbReference type="Proteomes" id="UP000070810"/>
    </source>
</evidence>
<dbReference type="AlphaFoldDB" id="A0A147ESB1"/>
<protein>
    <recommendedName>
        <fullName evidence="3">Cache domain-containing protein</fullName>
    </recommendedName>
</protein>
<dbReference type="Gene3D" id="3.30.450.20">
    <property type="entry name" value="PAS domain"/>
    <property type="match status" value="1"/>
</dbReference>
<evidence type="ECO:0000313" key="1">
    <source>
        <dbReference type="EMBL" id="KTR87473.1"/>
    </source>
</evidence>
<dbReference type="EMBL" id="LDRK01000002">
    <property type="protein sequence ID" value="KTR87473.1"/>
    <property type="molecule type" value="Genomic_DNA"/>
</dbReference>
<dbReference type="PATRIC" id="fig|1079994.3.peg.1008"/>
<proteinExistence type="predicted"/>
<reference evidence="1 2" key="1">
    <citation type="journal article" date="2016" name="Front. Microbiol.">
        <title>Genomic Resource of Rice Seed Associated Bacteria.</title>
        <authorList>
            <person name="Midha S."/>
            <person name="Bansal K."/>
            <person name="Sharma S."/>
            <person name="Kumar N."/>
            <person name="Patil P.P."/>
            <person name="Chaudhry V."/>
            <person name="Patil P.B."/>
        </authorList>
    </citation>
    <scope>NUCLEOTIDE SEQUENCE [LARGE SCALE GENOMIC DNA]</scope>
    <source>
        <strain evidence="1 2">NS354</strain>
    </source>
</reference>
<accession>A0A147ESB1</accession>